<feature type="region of interest" description="Disordered" evidence="9">
    <location>
        <begin position="1"/>
        <end position="41"/>
    </location>
</feature>
<comment type="caution">
    <text evidence="11">The sequence shown here is derived from an EMBL/GenBank/DDBJ whole genome shotgun (WGS) entry which is preliminary data.</text>
</comment>
<dbReference type="AlphaFoldDB" id="A0AAV9EGJ7"/>
<dbReference type="InterPro" id="IPR010369">
    <property type="entry name" value="SOK"/>
</dbReference>
<accession>A0AAV9EGJ7</accession>
<evidence type="ECO:0000313" key="11">
    <source>
        <dbReference type="EMBL" id="KAK1312801.1"/>
    </source>
</evidence>
<comment type="subunit">
    <text evidence="8">Homodimer. Forms long polymer filaments with other SOKs proteins polymers (e.g. SOK1, SOK2, SOK3 and SOK4) crucial for polar localization and biological activity. Binds to ANGUSTIFOLIA (AN).</text>
</comment>
<dbReference type="Proteomes" id="UP001180020">
    <property type="component" value="Unassembled WGS sequence"/>
</dbReference>
<feature type="region of interest" description="Disordered" evidence="9">
    <location>
        <begin position="224"/>
        <end position="266"/>
    </location>
</feature>
<reference evidence="11" key="2">
    <citation type="submission" date="2023-06" db="EMBL/GenBank/DDBJ databases">
        <authorList>
            <person name="Ma L."/>
            <person name="Liu K.-W."/>
            <person name="Li Z."/>
            <person name="Hsiao Y.-Y."/>
            <person name="Qi Y."/>
            <person name="Fu T."/>
            <person name="Tang G."/>
            <person name="Zhang D."/>
            <person name="Sun W.-H."/>
            <person name="Liu D.-K."/>
            <person name="Li Y."/>
            <person name="Chen G.-Z."/>
            <person name="Liu X.-D."/>
            <person name="Liao X.-Y."/>
            <person name="Jiang Y.-T."/>
            <person name="Yu X."/>
            <person name="Hao Y."/>
            <person name="Huang J."/>
            <person name="Zhao X.-W."/>
            <person name="Ke S."/>
            <person name="Chen Y.-Y."/>
            <person name="Wu W.-L."/>
            <person name="Hsu J.-L."/>
            <person name="Lin Y.-F."/>
            <person name="Huang M.-D."/>
            <person name="Li C.-Y."/>
            <person name="Huang L."/>
            <person name="Wang Z.-W."/>
            <person name="Zhao X."/>
            <person name="Zhong W.-Y."/>
            <person name="Peng D.-H."/>
            <person name="Ahmad S."/>
            <person name="Lan S."/>
            <person name="Zhang J.-S."/>
            <person name="Tsai W.-C."/>
            <person name="Van De Peer Y."/>
            <person name="Liu Z.-J."/>
        </authorList>
    </citation>
    <scope>NUCLEOTIDE SEQUENCE</scope>
    <source>
        <strain evidence="11">CP</strain>
        <tissue evidence="11">Leaves</tissue>
    </source>
</reference>
<dbReference type="PANTHER" id="PTHR31083:SF4">
    <property type="entry name" value="PROTEIN SOSEKI 4-RELATED"/>
    <property type="match status" value="1"/>
</dbReference>
<dbReference type="Pfam" id="PF06136">
    <property type="entry name" value="SOK"/>
    <property type="match status" value="1"/>
</dbReference>
<evidence type="ECO:0000313" key="12">
    <source>
        <dbReference type="Proteomes" id="UP001180020"/>
    </source>
</evidence>
<keyword evidence="2" id="KW-0217">Developmental protein</keyword>
<evidence type="ECO:0000256" key="2">
    <source>
        <dbReference type="ARBA" id="ARBA00022473"/>
    </source>
</evidence>
<protein>
    <recommendedName>
        <fullName evidence="10">SOSEKI DIX-like domain-containing protein</fullName>
    </recommendedName>
</protein>
<comment type="subcellular location">
    <subcellularLocation>
        <location evidence="1">Cell membrane</location>
        <topology evidence="1">Peripheral membrane protein</topology>
        <orientation evidence="1">Cytoplasmic side</orientation>
    </subcellularLocation>
</comment>
<dbReference type="PIRSF" id="PIRSF031043">
    <property type="entry name" value="UCP031043"/>
    <property type="match status" value="1"/>
</dbReference>
<dbReference type="InterPro" id="IPR048351">
    <property type="entry name" value="SOK_DIX"/>
</dbReference>
<gene>
    <name evidence="11" type="ORF">QJS10_CPA07g00265</name>
</gene>
<keyword evidence="12" id="KW-1185">Reference proteome</keyword>
<dbReference type="GO" id="GO:0051302">
    <property type="term" value="P:regulation of cell division"/>
    <property type="evidence" value="ECO:0007669"/>
    <property type="project" value="UniProtKB-ARBA"/>
</dbReference>
<keyword evidence="4" id="KW-0132">Cell division</keyword>
<feature type="domain" description="SOSEKI DIX-like" evidence="10">
    <location>
        <begin position="46"/>
        <end position="90"/>
    </location>
</feature>
<dbReference type="InterPro" id="IPR021182">
    <property type="entry name" value="SOK_magnoliopsida"/>
</dbReference>
<dbReference type="GO" id="GO:0090708">
    <property type="term" value="P:specification of plant organ axis polarity"/>
    <property type="evidence" value="ECO:0007669"/>
    <property type="project" value="UniProtKB-ARBA"/>
</dbReference>
<dbReference type="GO" id="GO:0005886">
    <property type="term" value="C:plasma membrane"/>
    <property type="evidence" value="ECO:0007669"/>
    <property type="project" value="UniProtKB-SubCell"/>
</dbReference>
<keyword evidence="5" id="KW-0472">Membrane</keyword>
<dbReference type="GO" id="GO:0051301">
    <property type="term" value="P:cell division"/>
    <property type="evidence" value="ECO:0007669"/>
    <property type="project" value="UniProtKB-KW"/>
</dbReference>
<dbReference type="PANTHER" id="PTHR31083">
    <property type="entry name" value="UPSTREAM OF FLC PROTEIN (DUF966)"/>
    <property type="match status" value="1"/>
</dbReference>
<feature type="region of interest" description="Disordered" evidence="9">
    <location>
        <begin position="162"/>
        <end position="193"/>
    </location>
</feature>
<feature type="compositionally biased region" description="Basic and acidic residues" evidence="9">
    <location>
        <begin position="1"/>
        <end position="26"/>
    </location>
</feature>
<keyword evidence="6" id="KW-0131">Cell cycle</keyword>
<proteinExistence type="inferred from homology"/>
<evidence type="ECO:0000256" key="7">
    <source>
        <dbReference type="ARBA" id="ARBA00024211"/>
    </source>
</evidence>
<feature type="region of interest" description="Disordered" evidence="9">
    <location>
        <begin position="416"/>
        <end position="446"/>
    </location>
</feature>
<evidence type="ECO:0000256" key="9">
    <source>
        <dbReference type="SAM" id="MobiDB-lite"/>
    </source>
</evidence>
<dbReference type="EMBL" id="JAUJYO010000007">
    <property type="protein sequence ID" value="KAK1312801.1"/>
    <property type="molecule type" value="Genomic_DNA"/>
</dbReference>
<organism evidence="11 12">
    <name type="scientific">Acorus calamus</name>
    <name type="common">Sweet flag</name>
    <dbReference type="NCBI Taxonomy" id="4465"/>
    <lineage>
        <taxon>Eukaryota</taxon>
        <taxon>Viridiplantae</taxon>
        <taxon>Streptophyta</taxon>
        <taxon>Embryophyta</taxon>
        <taxon>Tracheophyta</taxon>
        <taxon>Spermatophyta</taxon>
        <taxon>Magnoliopsida</taxon>
        <taxon>Liliopsida</taxon>
        <taxon>Acoraceae</taxon>
        <taxon>Acorus</taxon>
    </lineage>
</organism>
<reference evidence="11" key="1">
    <citation type="journal article" date="2023" name="Nat. Commun.">
        <title>Diploid and tetraploid genomes of Acorus and the evolution of monocots.</title>
        <authorList>
            <person name="Ma L."/>
            <person name="Liu K.W."/>
            <person name="Li Z."/>
            <person name="Hsiao Y.Y."/>
            <person name="Qi Y."/>
            <person name="Fu T."/>
            <person name="Tang G.D."/>
            <person name="Zhang D."/>
            <person name="Sun W.H."/>
            <person name="Liu D.K."/>
            <person name="Li Y."/>
            <person name="Chen G.Z."/>
            <person name="Liu X.D."/>
            <person name="Liao X.Y."/>
            <person name="Jiang Y.T."/>
            <person name="Yu X."/>
            <person name="Hao Y."/>
            <person name="Huang J."/>
            <person name="Zhao X.W."/>
            <person name="Ke S."/>
            <person name="Chen Y.Y."/>
            <person name="Wu W.L."/>
            <person name="Hsu J.L."/>
            <person name="Lin Y.F."/>
            <person name="Huang M.D."/>
            <person name="Li C.Y."/>
            <person name="Huang L."/>
            <person name="Wang Z.W."/>
            <person name="Zhao X."/>
            <person name="Zhong W.Y."/>
            <person name="Peng D.H."/>
            <person name="Ahmad S."/>
            <person name="Lan S."/>
            <person name="Zhang J.S."/>
            <person name="Tsai W.C."/>
            <person name="Van de Peer Y."/>
            <person name="Liu Z.J."/>
        </authorList>
    </citation>
    <scope>NUCLEOTIDE SEQUENCE</scope>
    <source>
        <strain evidence="11">CP</strain>
    </source>
</reference>
<evidence type="ECO:0000256" key="5">
    <source>
        <dbReference type="ARBA" id="ARBA00023136"/>
    </source>
</evidence>
<sequence length="446" mass="49528">MASSRRKSEIQRQCRERETSPERTKVWTEPTKPRSTVPLPPPEKKVPVVYYLSRNGNLEHPHFMEVSLSSSDGLYLKDVMNRLNFLRGKAWRAPTLGLRNGNDLIDFELVESELQKRLRVARSLRGRFHPPRPRSRVRPQRVRASHRPLLSRLLELVRETPSAAPAEVVPRSGSNGSGGYDPDIPLPRRKKQPSWSSLELNEYKVYKPEPTESAAAAVFAVAADASTQTDDKKQQRRRAAAAARSPPQELCRDEISPPPSSSSPETLESLIKADGRLLVSTLNEEDRTVNNHPSGRVRASAVLMHLISCGSISVKDHGFSLVSQYRSRIPRGSVGGGGPSDQAVKDLDALMEGNPAFHLENKEYFSGSLIETRKKASDGVGDFPSLKRSSSYNADRTSKMELAVKEIDGVRAKCIPRKPKSTVRKEGSAVSRSAHVSKRITDEPPK</sequence>
<evidence type="ECO:0000259" key="10">
    <source>
        <dbReference type="Pfam" id="PF06136"/>
    </source>
</evidence>
<feature type="region of interest" description="Disordered" evidence="9">
    <location>
        <begin position="125"/>
        <end position="144"/>
    </location>
</feature>
<dbReference type="GO" id="GO:2000067">
    <property type="term" value="P:regulation of root morphogenesis"/>
    <property type="evidence" value="ECO:0007669"/>
    <property type="project" value="UniProtKB-ARBA"/>
</dbReference>
<dbReference type="GO" id="GO:0051258">
    <property type="term" value="P:protein polymerization"/>
    <property type="evidence" value="ECO:0007669"/>
    <property type="project" value="UniProtKB-ARBA"/>
</dbReference>
<evidence type="ECO:0000256" key="1">
    <source>
        <dbReference type="ARBA" id="ARBA00004413"/>
    </source>
</evidence>
<evidence type="ECO:0000256" key="4">
    <source>
        <dbReference type="ARBA" id="ARBA00022618"/>
    </source>
</evidence>
<keyword evidence="3" id="KW-1003">Cell membrane</keyword>
<name>A0AAV9EGJ7_ACOCL</name>
<evidence type="ECO:0000256" key="6">
    <source>
        <dbReference type="ARBA" id="ARBA00023306"/>
    </source>
</evidence>
<evidence type="ECO:0000256" key="8">
    <source>
        <dbReference type="ARBA" id="ARBA00046534"/>
    </source>
</evidence>
<comment type="similarity">
    <text evidence="7">Belongs to the SOSEKI family.</text>
</comment>
<evidence type="ECO:0000256" key="3">
    <source>
        <dbReference type="ARBA" id="ARBA00022475"/>
    </source>
</evidence>